<name>A0A401Z657_9ACTN</name>
<feature type="region of interest" description="Disordered" evidence="1">
    <location>
        <begin position="26"/>
        <end position="46"/>
    </location>
</feature>
<accession>A0A401Z657</accession>
<evidence type="ECO:0000313" key="2">
    <source>
        <dbReference type="EMBL" id="GCE02323.1"/>
    </source>
</evidence>
<protein>
    <submittedName>
        <fullName evidence="2">Uncharacterized protein</fullName>
    </submittedName>
</protein>
<gene>
    <name evidence="2" type="ORF">EHYA_10100</name>
</gene>
<dbReference type="Proteomes" id="UP000286931">
    <property type="component" value="Unassembled WGS sequence"/>
</dbReference>
<evidence type="ECO:0000256" key="1">
    <source>
        <dbReference type="SAM" id="MobiDB-lite"/>
    </source>
</evidence>
<feature type="region of interest" description="Disordered" evidence="1">
    <location>
        <begin position="67"/>
        <end position="93"/>
    </location>
</feature>
<proteinExistence type="predicted"/>
<sequence length="139" mass="14528">MRCPFEGIPSQPECVLGRCGDGVPKAMRETSSPASGTTSVSGSGDVYRPAATWRSTTRVGHLAQRIATTPVEQGAYPSPEGQPKGSVRHSATGPRCGVVLTLNSLCRAARAAKYPHMPCTPGPGGVDAEHRYTPGRGVR</sequence>
<organism evidence="2 3">
    <name type="scientific">Embleya hyalina</name>
    <dbReference type="NCBI Taxonomy" id="516124"/>
    <lineage>
        <taxon>Bacteria</taxon>
        <taxon>Bacillati</taxon>
        <taxon>Actinomycetota</taxon>
        <taxon>Actinomycetes</taxon>
        <taxon>Kitasatosporales</taxon>
        <taxon>Streptomycetaceae</taxon>
        <taxon>Embleya</taxon>
    </lineage>
</organism>
<reference evidence="2 3" key="1">
    <citation type="submission" date="2018-12" db="EMBL/GenBank/DDBJ databases">
        <title>Draft genome sequence of Embleya hyalina NBRC 13850T.</title>
        <authorList>
            <person name="Komaki H."/>
            <person name="Hosoyama A."/>
            <person name="Kimura A."/>
            <person name="Ichikawa N."/>
            <person name="Tamura T."/>
        </authorList>
    </citation>
    <scope>NUCLEOTIDE SEQUENCE [LARGE SCALE GENOMIC DNA]</scope>
    <source>
        <strain evidence="2 3">NBRC 13850</strain>
    </source>
</reference>
<keyword evidence="3" id="KW-1185">Reference proteome</keyword>
<dbReference type="EMBL" id="BIFH01000061">
    <property type="protein sequence ID" value="GCE02323.1"/>
    <property type="molecule type" value="Genomic_DNA"/>
</dbReference>
<evidence type="ECO:0000313" key="3">
    <source>
        <dbReference type="Proteomes" id="UP000286931"/>
    </source>
</evidence>
<dbReference type="AlphaFoldDB" id="A0A401Z657"/>
<feature type="compositionally biased region" description="Low complexity" evidence="1">
    <location>
        <begin position="30"/>
        <end position="44"/>
    </location>
</feature>
<comment type="caution">
    <text evidence="2">The sequence shown here is derived from an EMBL/GenBank/DDBJ whole genome shotgun (WGS) entry which is preliminary data.</text>
</comment>